<evidence type="ECO:0000313" key="2">
    <source>
        <dbReference type="Proteomes" id="UP000295673"/>
    </source>
</evidence>
<name>A0A4R1N8X2_9RHOB</name>
<gene>
    <name evidence="1" type="ORF">BXY66_3718</name>
</gene>
<keyword evidence="2" id="KW-1185">Reference proteome</keyword>
<dbReference type="EMBL" id="SMGR01000004">
    <property type="protein sequence ID" value="TCL00011.1"/>
    <property type="molecule type" value="Genomic_DNA"/>
</dbReference>
<evidence type="ECO:0000313" key="1">
    <source>
        <dbReference type="EMBL" id="TCL00011.1"/>
    </source>
</evidence>
<dbReference type="AlphaFoldDB" id="A0A4R1N8X2"/>
<comment type="caution">
    <text evidence="1">The sequence shown here is derived from an EMBL/GenBank/DDBJ whole genome shotgun (WGS) entry which is preliminary data.</text>
</comment>
<organism evidence="1 2">
    <name type="scientific">Shimia isoporae</name>
    <dbReference type="NCBI Taxonomy" id="647720"/>
    <lineage>
        <taxon>Bacteria</taxon>
        <taxon>Pseudomonadati</taxon>
        <taxon>Pseudomonadota</taxon>
        <taxon>Alphaproteobacteria</taxon>
        <taxon>Rhodobacterales</taxon>
        <taxon>Roseobacteraceae</taxon>
    </lineage>
</organism>
<accession>A0A4R1N8X2</accession>
<protein>
    <submittedName>
        <fullName evidence="1">Uncharacterized protein</fullName>
    </submittedName>
</protein>
<dbReference type="Proteomes" id="UP000295673">
    <property type="component" value="Unassembled WGS sequence"/>
</dbReference>
<sequence length="79" mass="8494">MTSELEYGLIVHVVRLYGSFASKGALMKLLIIGHSHVASMHRAVARSDQDQVEIINIRHIAGGDTNEAILAQLGAKAAQ</sequence>
<reference evidence="1 2" key="1">
    <citation type="submission" date="2019-03" db="EMBL/GenBank/DDBJ databases">
        <title>Genomic Encyclopedia of Archaeal and Bacterial Type Strains, Phase II (KMG-II): from individual species to whole genera.</title>
        <authorList>
            <person name="Goeker M."/>
        </authorList>
    </citation>
    <scope>NUCLEOTIDE SEQUENCE [LARGE SCALE GENOMIC DNA]</scope>
    <source>
        <strain evidence="1 2">DSM 26433</strain>
    </source>
</reference>
<proteinExistence type="predicted"/>